<dbReference type="EMBL" id="FOHI01000001">
    <property type="protein sequence ID" value="SES71753.1"/>
    <property type="molecule type" value="Genomic_DNA"/>
</dbReference>
<name>A0A1H9YRF8_9PROT</name>
<dbReference type="Proteomes" id="UP000183339">
    <property type="component" value="Unassembled WGS sequence"/>
</dbReference>
<evidence type="ECO:0000313" key="2">
    <source>
        <dbReference type="Proteomes" id="UP000183339"/>
    </source>
</evidence>
<gene>
    <name evidence="1" type="ORF">SAMN05216412_101350</name>
</gene>
<sequence length="82" mass="8921">MEVLRTMFQCHEPHQDGAAFTSSISLESTYHGKRSKEVLTSISMRGLLASCTEGGTLEARNDNVSMATQSIRTSVDDDGLGR</sequence>
<dbReference type="AlphaFoldDB" id="A0A1H9YRF8"/>
<evidence type="ECO:0000313" key="1">
    <source>
        <dbReference type="EMBL" id="SES71753.1"/>
    </source>
</evidence>
<organism evidence="1 2">
    <name type="scientific">Nitrosospira multiformis</name>
    <dbReference type="NCBI Taxonomy" id="1231"/>
    <lineage>
        <taxon>Bacteria</taxon>
        <taxon>Pseudomonadati</taxon>
        <taxon>Pseudomonadota</taxon>
        <taxon>Betaproteobacteria</taxon>
        <taxon>Nitrosomonadales</taxon>
        <taxon>Nitrosomonadaceae</taxon>
        <taxon>Nitrosospira</taxon>
    </lineage>
</organism>
<protein>
    <submittedName>
        <fullName evidence="1">Uncharacterized protein</fullName>
    </submittedName>
</protein>
<proteinExistence type="predicted"/>
<reference evidence="1 2" key="1">
    <citation type="submission" date="2016-10" db="EMBL/GenBank/DDBJ databases">
        <authorList>
            <person name="de Groot N.N."/>
        </authorList>
    </citation>
    <scope>NUCLEOTIDE SEQUENCE [LARGE SCALE GENOMIC DNA]</scope>
    <source>
        <strain evidence="1 2">Nl7</strain>
    </source>
</reference>
<accession>A0A1H9YRF8</accession>